<evidence type="ECO:0000256" key="1">
    <source>
        <dbReference type="SAM" id="MobiDB-lite"/>
    </source>
</evidence>
<evidence type="ECO:0000313" key="2">
    <source>
        <dbReference type="EMBL" id="KRY30468.1"/>
    </source>
</evidence>
<keyword evidence="3" id="KW-1185">Reference proteome</keyword>
<dbReference type="AlphaFoldDB" id="A0A0V1B0B6"/>
<name>A0A0V1B0B6_TRIBR</name>
<protein>
    <submittedName>
        <fullName evidence="2">Uncharacterized protein</fullName>
    </submittedName>
</protein>
<dbReference type="OrthoDB" id="5931884at2759"/>
<comment type="caution">
    <text evidence="2">The sequence shown here is derived from an EMBL/GenBank/DDBJ whole genome shotgun (WGS) entry which is preliminary data.</text>
</comment>
<evidence type="ECO:0000313" key="3">
    <source>
        <dbReference type="Proteomes" id="UP000054653"/>
    </source>
</evidence>
<sequence>MLFRTEQHRLSRCVLARGWWPKVARRTRTIPAHRRPDRYLGIWQPGRVVVYAIVLVVNNVLRRSRLTDEHAKWPLRDQSRPKAWQPTDVNGDLDCRRK</sequence>
<dbReference type="EMBL" id="JYDI01001458">
    <property type="protein sequence ID" value="KRY30468.1"/>
    <property type="molecule type" value="Genomic_DNA"/>
</dbReference>
<feature type="region of interest" description="Disordered" evidence="1">
    <location>
        <begin position="77"/>
        <end position="98"/>
    </location>
</feature>
<dbReference type="Proteomes" id="UP000054653">
    <property type="component" value="Unassembled WGS sequence"/>
</dbReference>
<gene>
    <name evidence="2" type="ORF">T03_14125</name>
</gene>
<proteinExistence type="predicted"/>
<organism evidence="2 3">
    <name type="scientific">Trichinella britovi</name>
    <name type="common">Parasitic roundworm</name>
    <dbReference type="NCBI Taxonomy" id="45882"/>
    <lineage>
        <taxon>Eukaryota</taxon>
        <taxon>Metazoa</taxon>
        <taxon>Ecdysozoa</taxon>
        <taxon>Nematoda</taxon>
        <taxon>Enoplea</taxon>
        <taxon>Dorylaimia</taxon>
        <taxon>Trichinellida</taxon>
        <taxon>Trichinellidae</taxon>
        <taxon>Trichinella</taxon>
    </lineage>
</organism>
<accession>A0A0V1B0B6</accession>
<reference evidence="2 3" key="1">
    <citation type="submission" date="2015-01" db="EMBL/GenBank/DDBJ databases">
        <title>Evolution of Trichinella species and genotypes.</title>
        <authorList>
            <person name="Korhonen P.K."/>
            <person name="Edoardo P."/>
            <person name="Giuseppe L.R."/>
            <person name="Gasser R.B."/>
        </authorList>
    </citation>
    <scope>NUCLEOTIDE SEQUENCE [LARGE SCALE GENOMIC DNA]</scope>
    <source>
        <strain evidence="2">ISS120</strain>
    </source>
</reference>